<evidence type="ECO:0000313" key="5">
    <source>
        <dbReference type="Proteomes" id="UP001152447"/>
    </source>
</evidence>
<dbReference type="PANTHER" id="PTHR46663:SF2">
    <property type="entry name" value="GGDEF DOMAIN-CONTAINING PROTEIN"/>
    <property type="match status" value="1"/>
</dbReference>
<dbReference type="InterPro" id="IPR029151">
    <property type="entry name" value="Sensor-like_sf"/>
</dbReference>
<feature type="domain" description="GGDEF" evidence="3">
    <location>
        <begin position="524"/>
        <end position="656"/>
    </location>
</feature>
<dbReference type="SUPFAM" id="SSF103190">
    <property type="entry name" value="Sensory domain-like"/>
    <property type="match status" value="2"/>
</dbReference>
<name>A0A9W4R486_PSEHA</name>
<keyword evidence="2" id="KW-1133">Transmembrane helix</keyword>
<proteinExistence type="predicted"/>
<sequence length="656" mass="75282">MPIKRLLILFLSLAFSEAVIMLFLAAFVTQFTGVWLSVILDSSLIALVAIVTTLYLFRDNDFVTHQKLRTEFLIIKIAMIVFTVEAIIMFAFNFDALMLKQWQIMLIDGLILSSLSVSLIYLFVIKYAFSLNQSHNTQKNTTKLTSSLAYFCSAVLLYIALYMFYQSQLQTRINNVIQHEKNELKQAKKAFLQQLNHASRDLLILRNNHHFKDHDILSSVNRAQLEQDYANFISIKNFYTQIRILDLTGKELLRVHRDKHNVAIVSAEQLQDKSHRYYFKQAIKMNPSAIFISPLDLNFENGEIERPFKPMIRLASVLMGPKGTKIGLLIVNLEGAHLLSQLDNISKNSSGNIMLLNKDSYWLFGATNKQWSFMFANRPQHRFKDQQPHIWQSMQTQANGIIENENNVYIYEHLTLLNDMLLPNNIANSLINRPEWTLINKVPLAKIESEFSSLKKLIIALYLGIMTLMIFVIYTFAINTIKRRKYQAKVENYAYFDSLTGLYNRRIFLEQLDLEIIKATQLSCPLVLMYLDLDYFKPINDELGHGAGDEVLKKVAIRIKSCLRQQDIIARIGGDEFAAILPQLNDKKAIADIAERIITSINTPFTIFDQQCSLGISIGIATSASETQTSIKLKTQADQALYEAKNSGRNCYRFSK</sequence>
<dbReference type="RefSeq" id="WP_262977344.1">
    <property type="nucleotide sequence ID" value="NZ_CAMAPB010000079.1"/>
</dbReference>
<dbReference type="InterPro" id="IPR052163">
    <property type="entry name" value="DGC-Regulatory_Protein"/>
</dbReference>
<dbReference type="InterPro" id="IPR043128">
    <property type="entry name" value="Rev_trsase/Diguanyl_cyclase"/>
</dbReference>
<evidence type="ECO:0000313" key="4">
    <source>
        <dbReference type="EMBL" id="CAH9065708.1"/>
    </source>
</evidence>
<dbReference type="SUPFAM" id="SSF55073">
    <property type="entry name" value="Nucleotide cyclase"/>
    <property type="match status" value="1"/>
</dbReference>
<keyword evidence="5" id="KW-1185">Reference proteome</keyword>
<dbReference type="SMART" id="SM00267">
    <property type="entry name" value="GGDEF"/>
    <property type="match status" value="1"/>
</dbReference>
<dbReference type="GO" id="GO:0003824">
    <property type="term" value="F:catalytic activity"/>
    <property type="evidence" value="ECO:0007669"/>
    <property type="project" value="UniProtKB-ARBA"/>
</dbReference>
<feature type="transmembrane region" description="Helical" evidence="2">
    <location>
        <begin position="34"/>
        <end position="57"/>
    </location>
</feature>
<keyword evidence="2" id="KW-0472">Membrane</keyword>
<dbReference type="EMBL" id="CAMAPB010000079">
    <property type="protein sequence ID" value="CAH9065708.1"/>
    <property type="molecule type" value="Genomic_DNA"/>
</dbReference>
<evidence type="ECO:0000256" key="1">
    <source>
        <dbReference type="ARBA" id="ARBA00001946"/>
    </source>
</evidence>
<feature type="transmembrane region" description="Helical" evidence="2">
    <location>
        <begin position="104"/>
        <end position="124"/>
    </location>
</feature>
<comment type="cofactor">
    <cofactor evidence="1">
        <name>Mg(2+)</name>
        <dbReference type="ChEBI" id="CHEBI:18420"/>
    </cofactor>
</comment>
<feature type="transmembrane region" description="Helical" evidence="2">
    <location>
        <begin position="144"/>
        <end position="165"/>
    </location>
</feature>
<dbReference type="InterPro" id="IPR048760">
    <property type="entry name" value="VP0354-like_sensor_dom"/>
</dbReference>
<feature type="transmembrane region" description="Helical" evidence="2">
    <location>
        <begin position="7"/>
        <end position="28"/>
    </location>
</feature>
<feature type="transmembrane region" description="Helical" evidence="2">
    <location>
        <begin position="73"/>
        <end position="92"/>
    </location>
</feature>
<gene>
    <name evidence="4" type="ORF">PSEHALCIP103_03434</name>
</gene>
<dbReference type="Proteomes" id="UP001152447">
    <property type="component" value="Unassembled WGS sequence"/>
</dbReference>
<protein>
    <recommendedName>
        <fullName evidence="3">GGDEF domain-containing protein</fullName>
    </recommendedName>
</protein>
<dbReference type="NCBIfam" id="TIGR00254">
    <property type="entry name" value="GGDEF"/>
    <property type="match status" value="1"/>
</dbReference>
<feature type="transmembrane region" description="Helical" evidence="2">
    <location>
        <begin position="457"/>
        <end position="477"/>
    </location>
</feature>
<organism evidence="4 5">
    <name type="scientific">Pseudoalteromonas haloplanktis</name>
    <name type="common">Alteromonas haloplanktis</name>
    <dbReference type="NCBI Taxonomy" id="228"/>
    <lineage>
        <taxon>Bacteria</taxon>
        <taxon>Pseudomonadati</taxon>
        <taxon>Pseudomonadota</taxon>
        <taxon>Gammaproteobacteria</taxon>
        <taxon>Alteromonadales</taxon>
        <taxon>Pseudoalteromonadaceae</taxon>
        <taxon>Pseudoalteromonas</taxon>
    </lineage>
</organism>
<dbReference type="Gene3D" id="3.30.70.270">
    <property type="match status" value="1"/>
</dbReference>
<dbReference type="CDD" id="cd01949">
    <property type="entry name" value="GGDEF"/>
    <property type="match status" value="1"/>
</dbReference>
<dbReference type="PANTHER" id="PTHR46663">
    <property type="entry name" value="DIGUANYLATE CYCLASE DGCT-RELATED"/>
    <property type="match status" value="1"/>
</dbReference>
<dbReference type="AlphaFoldDB" id="A0A9W4R486"/>
<dbReference type="InterPro" id="IPR000160">
    <property type="entry name" value="GGDEF_dom"/>
</dbReference>
<dbReference type="FunFam" id="3.30.70.270:FF:000001">
    <property type="entry name" value="Diguanylate cyclase domain protein"/>
    <property type="match status" value="1"/>
</dbReference>
<dbReference type="InterPro" id="IPR029787">
    <property type="entry name" value="Nucleotide_cyclase"/>
</dbReference>
<dbReference type="PROSITE" id="PS50887">
    <property type="entry name" value="GGDEF"/>
    <property type="match status" value="1"/>
</dbReference>
<accession>A0A9W4R486</accession>
<evidence type="ECO:0000259" key="3">
    <source>
        <dbReference type="PROSITE" id="PS50887"/>
    </source>
</evidence>
<comment type="caution">
    <text evidence="4">The sequence shown here is derived from an EMBL/GenBank/DDBJ whole genome shotgun (WGS) entry which is preliminary data.</text>
</comment>
<dbReference type="Gene3D" id="3.30.450.20">
    <property type="entry name" value="PAS domain"/>
    <property type="match status" value="2"/>
</dbReference>
<evidence type="ECO:0000256" key="2">
    <source>
        <dbReference type="SAM" id="Phobius"/>
    </source>
</evidence>
<keyword evidence="2" id="KW-0812">Transmembrane</keyword>
<reference evidence="4" key="1">
    <citation type="submission" date="2022-07" db="EMBL/GenBank/DDBJ databases">
        <authorList>
            <person name="Criscuolo A."/>
        </authorList>
    </citation>
    <scope>NUCLEOTIDE SEQUENCE</scope>
    <source>
        <strain evidence="4">CIP103197</strain>
    </source>
</reference>
<dbReference type="Pfam" id="PF00990">
    <property type="entry name" value="GGDEF"/>
    <property type="match status" value="1"/>
</dbReference>
<dbReference type="Pfam" id="PF21623">
    <property type="entry name" value="HK_sensor_dom_bact"/>
    <property type="match status" value="1"/>
</dbReference>